<dbReference type="EMBL" id="CP031088">
    <property type="protein sequence ID" value="AXF95752.1"/>
    <property type="molecule type" value="Genomic_DNA"/>
</dbReference>
<dbReference type="RefSeq" id="WP_114564601.1">
    <property type="nucleotide sequence ID" value="NZ_CP031088.1"/>
</dbReference>
<evidence type="ECO:0000313" key="2">
    <source>
        <dbReference type="EMBL" id="AXF95752.1"/>
    </source>
</evidence>
<dbReference type="Proteomes" id="UP000253689">
    <property type="component" value="Chromosome"/>
</dbReference>
<sequence>MSKKNKKLTRLILLYILIDFLLLWLIFMPILIFIAMFKFGLKTKRIDAYMIEIGWIDECLKYENILIALIITILIIIVINIFYFTREKWKWW</sequence>
<name>A0A345DNG4_9MOLU</name>
<evidence type="ECO:0000313" key="3">
    <source>
        <dbReference type="Proteomes" id="UP000253689"/>
    </source>
</evidence>
<gene>
    <name evidence="2" type="ORF">SDAV_00767</name>
</gene>
<feature type="transmembrane region" description="Helical" evidence="1">
    <location>
        <begin position="65"/>
        <end position="84"/>
    </location>
</feature>
<feature type="transmembrane region" description="Helical" evidence="1">
    <location>
        <begin position="12"/>
        <end position="37"/>
    </location>
</feature>
<keyword evidence="1" id="KW-0812">Transmembrane</keyword>
<proteinExistence type="predicted"/>
<keyword evidence="1" id="KW-1133">Transmembrane helix</keyword>
<protein>
    <submittedName>
        <fullName evidence="2">Uncharacterized protein</fullName>
    </submittedName>
</protein>
<keyword evidence="3" id="KW-1185">Reference proteome</keyword>
<keyword evidence="1" id="KW-0472">Membrane</keyword>
<dbReference type="AlphaFoldDB" id="A0A345DNG4"/>
<dbReference type="KEGG" id="sphh:SDAV_00767"/>
<reference evidence="3" key="1">
    <citation type="submission" date="2018-07" db="EMBL/GenBank/DDBJ databases">
        <title>Complete Genome Sequence of Spiroplasma phoeniceum.</title>
        <authorList>
            <person name="Davis R.E."/>
            <person name="Shao J.Y."/>
            <person name="Zhao Y."/>
            <person name="Silver A."/>
            <person name="Stump z."/>
            <person name="Gasparich G."/>
        </authorList>
    </citation>
    <scope>NUCLEOTIDE SEQUENCE [LARGE SCALE GENOMIC DNA]</scope>
    <source>
        <strain evidence="3">P40</strain>
    </source>
</reference>
<accession>A0A345DNG4</accession>
<evidence type="ECO:0000256" key="1">
    <source>
        <dbReference type="SAM" id="Phobius"/>
    </source>
</evidence>
<organism evidence="2 3">
    <name type="scientific">Spiroplasma phoeniceum P40</name>
    <dbReference type="NCBI Taxonomy" id="1276259"/>
    <lineage>
        <taxon>Bacteria</taxon>
        <taxon>Bacillati</taxon>
        <taxon>Mycoplasmatota</taxon>
        <taxon>Mollicutes</taxon>
        <taxon>Entomoplasmatales</taxon>
        <taxon>Spiroplasmataceae</taxon>
        <taxon>Spiroplasma</taxon>
    </lineage>
</organism>